<organism evidence="2 3">
    <name type="scientific">Megasphaera elsdenii</name>
    <dbReference type="NCBI Taxonomy" id="907"/>
    <lineage>
        <taxon>Bacteria</taxon>
        <taxon>Bacillati</taxon>
        <taxon>Bacillota</taxon>
        <taxon>Negativicutes</taxon>
        <taxon>Veillonellales</taxon>
        <taxon>Veillonellaceae</taxon>
        <taxon>Megasphaera</taxon>
    </lineage>
</organism>
<feature type="region of interest" description="Disordered" evidence="1">
    <location>
        <begin position="1"/>
        <end position="48"/>
    </location>
</feature>
<accession>A0A848ET31</accession>
<reference evidence="2 3" key="1">
    <citation type="submission" date="2020-04" db="EMBL/GenBank/DDBJ databases">
        <authorList>
            <person name="Hitch T.C.A."/>
            <person name="Wylensek D."/>
            <person name="Clavel T."/>
        </authorList>
    </citation>
    <scope>NUCLEOTIDE SEQUENCE [LARGE SCALE GENOMIC DNA]</scope>
    <source>
        <strain evidence="2 3">WCA-386-APC-2A</strain>
    </source>
</reference>
<comment type="caution">
    <text evidence="2">The sequence shown here is derived from an EMBL/GenBank/DDBJ whole genome shotgun (WGS) entry which is preliminary data.</text>
</comment>
<feature type="compositionally biased region" description="Basic residues" evidence="1">
    <location>
        <begin position="9"/>
        <end position="19"/>
    </location>
</feature>
<dbReference type="AlphaFoldDB" id="A0A848ET31"/>
<evidence type="ECO:0000313" key="2">
    <source>
        <dbReference type="EMBL" id="NMK39828.1"/>
    </source>
</evidence>
<gene>
    <name evidence="2" type="ORF">HG933_10715</name>
</gene>
<evidence type="ECO:0000256" key="1">
    <source>
        <dbReference type="SAM" id="MobiDB-lite"/>
    </source>
</evidence>
<dbReference type="Proteomes" id="UP000536773">
    <property type="component" value="Unassembled WGS sequence"/>
</dbReference>
<dbReference type="RefSeq" id="WP_169013915.1">
    <property type="nucleotide sequence ID" value="NZ_JABBJH010000021.1"/>
</dbReference>
<protein>
    <submittedName>
        <fullName evidence="2">Uncharacterized protein</fullName>
    </submittedName>
</protein>
<evidence type="ECO:0000313" key="3">
    <source>
        <dbReference type="Proteomes" id="UP000536773"/>
    </source>
</evidence>
<dbReference type="EMBL" id="JABBJH010000021">
    <property type="protein sequence ID" value="NMK39828.1"/>
    <property type="molecule type" value="Genomic_DNA"/>
</dbReference>
<name>A0A848ET31_MEGEL</name>
<sequence>MTKVTSLRRTMKMKGKVNKRAADYGGPYAASANEPQKGLPPKRQPFLG</sequence>
<proteinExistence type="predicted"/>